<evidence type="ECO:0000313" key="2">
    <source>
        <dbReference type="EMBL" id="SEG41274.1"/>
    </source>
</evidence>
<feature type="domain" description="Glycosyl transferase family 1" evidence="1">
    <location>
        <begin position="173"/>
        <end position="348"/>
    </location>
</feature>
<dbReference type="EMBL" id="FNUT01000007">
    <property type="protein sequence ID" value="SEG41274.1"/>
    <property type="molecule type" value="Genomic_DNA"/>
</dbReference>
<dbReference type="PANTHER" id="PTHR12526:SF572">
    <property type="entry name" value="BLL5144 PROTEIN"/>
    <property type="match status" value="1"/>
</dbReference>
<gene>
    <name evidence="2" type="ORF">SAMN05421877_107240</name>
</gene>
<reference evidence="3" key="1">
    <citation type="submission" date="2016-10" db="EMBL/GenBank/DDBJ databases">
        <authorList>
            <person name="Varghese N."/>
            <person name="Submissions S."/>
        </authorList>
    </citation>
    <scope>NUCLEOTIDE SEQUENCE [LARGE SCALE GENOMIC DNA]</scope>
    <source>
        <strain evidence="3">DSM 22361</strain>
    </source>
</reference>
<dbReference type="OrthoDB" id="9765330at2"/>
<dbReference type="InterPro" id="IPR001296">
    <property type="entry name" value="Glyco_trans_1"/>
</dbReference>
<evidence type="ECO:0000313" key="3">
    <source>
        <dbReference type="Proteomes" id="UP000236731"/>
    </source>
</evidence>
<dbReference type="SUPFAM" id="SSF53756">
    <property type="entry name" value="UDP-Glycosyltransferase/glycogen phosphorylase"/>
    <property type="match status" value="1"/>
</dbReference>
<sequence>MKVLIIGTYMPRKCGIATFTHDLYQSLADHSNDVDIIAISDGSENSFPPEVKHTIVRDNKATYTTAADWANKQNYDCCILQHEFGIFGGDAGNFILDFMQHVQMPTITNLHTILQKPNLEEFKVIQTLATLSDRITVMTKRGVDMMKEVYGLTADDMELIPHGVPDFKISSKEAKARLGLEDKKVMLSFGLLGRNKGYEVAIDALSKIEDDDFIYIILGATHPNVLKVEGESYKNSLISQAGKLNLSGKLFFVDHFVSDEMLQVYLKACDMYVTPYPNENQMSSGTLSFALGAGAAVLSTPYWYAKDLLADNRGCLFDFNDSDGLAKIIDNLLKDPKLMQSYRDNAANFGKSMSWYNVGKSHLKLISSLVSTKPKVKQLKWESALKFLPAGKTRNLISS</sequence>
<evidence type="ECO:0000259" key="1">
    <source>
        <dbReference type="Pfam" id="PF00534"/>
    </source>
</evidence>
<dbReference type="Pfam" id="PF00534">
    <property type="entry name" value="Glycos_transf_1"/>
    <property type="match status" value="1"/>
</dbReference>
<dbReference type="AlphaFoldDB" id="A0A1H5ZZ84"/>
<name>A0A1H5ZZ84_9SPHI</name>
<dbReference type="CDD" id="cd03822">
    <property type="entry name" value="GT4_mannosyltransferase-like"/>
    <property type="match status" value="1"/>
</dbReference>
<proteinExistence type="predicted"/>
<dbReference type="RefSeq" id="WP_103906665.1">
    <property type="nucleotide sequence ID" value="NZ_CP049246.1"/>
</dbReference>
<keyword evidence="3" id="KW-1185">Reference proteome</keyword>
<dbReference type="GO" id="GO:0016757">
    <property type="term" value="F:glycosyltransferase activity"/>
    <property type="evidence" value="ECO:0007669"/>
    <property type="project" value="InterPro"/>
</dbReference>
<accession>A0A1H5ZZ84</accession>
<dbReference type="Proteomes" id="UP000236731">
    <property type="component" value="Unassembled WGS sequence"/>
</dbReference>
<protein>
    <submittedName>
        <fullName evidence="2">Glycosyltransferase involved in cell wall bisynthesis</fullName>
    </submittedName>
</protein>
<dbReference type="Gene3D" id="3.40.50.2000">
    <property type="entry name" value="Glycogen Phosphorylase B"/>
    <property type="match status" value="2"/>
</dbReference>
<dbReference type="PANTHER" id="PTHR12526">
    <property type="entry name" value="GLYCOSYLTRANSFERASE"/>
    <property type="match status" value="1"/>
</dbReference>
<keyword evidence="2" id="KW-0808">Transferase</keyword>
<organism evidence="2 3">
    <name type="scientific">Sphingobacterium lactis</name>
    <dbReference type="NCBI Taxonomy" id="797291"/>
    <lineage>
        <taxon>Bacteria</taxon>
        <taxon>Pseudomonadati</taxon>
        <taxon>Bacteroidota</taxon>
        <taxon>Sphingobacteriia</taxon>
        <taxon>Sphingobacteriales</taxon>
        <taxon>Sphingobacteriaceae</taxon>
        <taxon>Sphingobacterium</taxon>
    </lineage>
</organism>